<dbReference type="EMBL" id="HBEP01005053">
    <property type="protein sequence ID" value="CAD8472209.1"/>
    <property type="molecule type" value="Transcribed_RNA"/>
</dbReference>
<dbReference type="AlphaFoldDB" id="A0A7S0E1V6"/>
<name>A0A7S0E1V6_9EUKA</name>
<protein>
    <recommendedName>
        <fullName evidence="7">Protein kinase domain-containing protein</fullName>
    </recommendedName>
</protein>
<evidence type="ECO:0000256" key="4">
    <source>
        <dbReference type="ARBA" id="ARBA00022777"/>
    </source>
</evidence>
<dbReference type="Gene3D" id="1.10.510.10">
    <property type="entry name" value="Transferase(Phosphotransferase) domain 1"/>
    <property type="match status" value="1"/>
</dbReference>
<accession>A0A7S0E1V6</accession>
<evidence type="ECO:0000259" key="7">
    <source>
        <dbReference type="PROSITE" id="PS50011"/>
    </source>
</evidence>
<feature type="compositionally biased region" description="Basic and acidic residues" evidence="6">
    <location>
        <begin position="8"/>
        <end position="18"/>
    </location>
</feature>
<reference evidence="8" key="1">
    <citation type="submission" date="2021-01" db="EMBL/GenBank/DDBJ databases">
        <authorList>
            <person name="Corre E."/>
            <person name="Pelletier E."/>
            <person name="Niang G."/>
            <person name="Scheremetjew M."/>
            <person name="Finn R."/>
            <person name="Kale V."/>
            <person name="Holt S."/>
            <person name="Cochrane G."/>
            <person name="Meng A."/>
            <person name="Brown T."/>
            <person name="Cohen L."/>
        </authorList>
    </citation>
    <scope>NUCLEOTIDE SEQUENCE</scope>
    <source>
        <strain evidence="8">CCMP1374</strain>
    </source>
</reference>
<dbReference type="Pfam" id="PF00069">
    <property type="entry name" value="Pkinase"/>
    <property type="match status" value="1"/>
</dbReference>
<keyword evidence="1" id="KW-0723">Serine/threonine-protein kinase</keyword>
<dbReference type="Gene3D" id="3.30.200.20">
    <property type="entry name" value="Phosphorylase Kinase, domain 1"/>
    <property type="match status" value="1"/>
</dbReference>
<evidence type="ECO:0000256" key="1">
    <source>
        <dbReference type="ARBA" id="ARBA00022527"/>
    </source>
</evidence>
<proteinExistence type="predicted"/>
<evidence type="ECO:0000256" key="6">
    <source>
        <dbReference type="SAM" id="MobiDB-lite"/>
    </source>
</evidence>
<feature type="region of interest" description="Disordered" evidence="6">
    <location>
        <begin position="1"/>
        <end position="43"/>
    </location>
</feature>
<dbReference type="FunFam" id="3.30.200.20:FF:000315">
    <property type="entry name" value="Calcium-dependent protein kinase 3"/>
    <property type="match status" value="1"/>
</dbReference>
<dbReference type="PROSITE" id="PS50011">
    <property type="entry name" value="PROTEIN_KINASE_DOM"/>
    <property type="match status" value="1"/>
</dbReference>
<evidence type="ECO:0000256" key="2">
    <source>
        <dbReference type="ARBA" id="ARBA00022679"/>
    </source>
</evidence>
<sequence length="316" mass="35146">MGCSGSKEAVDETNHADIKTNVAAPGGANVASERTTTHSGYHSDVASGAKHAFTEQLVTNNIHKIQEVYDLTHSTTLGRGACGSVSTCMHKATSMMYAMKTVSIEGMAAHSMAELRQEIAVQKMLDHPNIVKVFETFEDTANRELHIIMEMCTGGALVSRMKSHRHGYGEKAAATLMEKSLSATMYCHKHGVVHRDIKLDNFIYENEDEMAELKLIDFGFASFVAPGKESMWDQIGTPSYMAPELWSDRAKEYDSSVDMWALGVVCYMLLSGKRPFHHQDRKEKARMICHDPLRFPSPDWDRISDTAKDFCSTISP</sequence>
<dbReference type="GO" id="GO:0005524">
    <property type="term" value="F:ATP binding"/>
    <property type="evidence" value="ECO:0007669"/>
    <property type="project" value="UniProtKB-KW"/>
</dbReference>
<dbReference type="SUPFAM" id="SSF56112">
    <property type="entry name" value="Protein kinase-like (PK-like)"/>
    <property type="match status" value="1"/>
</dbReference>
<keyword evidence="2" id="KW-0808">Transferase</keyword>
<dbReference type="InterPro" id="IPR011009">
    <property type="entry name" value="Kinase-like_dom_sf"/>
</dbReference>
<keyword evidence="5" id="KW-0067">ATP-binding</keyword>
<dbReference type="PROSITE" id="PS00108">
    <property type="entry name" value="PROTEIN_KINASE_ST"/>
    <property type="match status" value="1"/>
</dbReference>
<dbReference type="PANTHER" id="PTHR24349">
    <property type="entry name" value="SERINE/THREONINE-PROTEIN KINASE"/>
    <property type="match status" value="1"/>
</dbReference>
<organism evidence="8">
    <name type="scientific">Phaeocystis antarctica</name>
    <dbReference type="NCBI Taxonomy" id="33657"/>
    <lineage>
        <taxon>Eukaryota</taxon>
        <taxon>Haptista</taxon>
        <taxon>Haptophyta</taxon>
        <taxon>Prymnesiophyceae</taxon>
        <taxon>Phaeocystales</taxon>
        <taxon>Phaeocystaceae</taxon>
        <taxon>Phaeocystis</taxon>
    </lineage>
</organism>
<evidence type="ECO:0000256" key="3">
    <source>
        <dbReference type="ARBA" id="ARBA00022741"/>
    </source>
</evidence>
<keyword evidence="3" id="KW-0547">Nucleotide-binding</keyword>
<feature type="domain" description="Protein kinase" evidence="7">
    <location>
        <begin position="71"/>
        <end position="316"/>
    </location>
</feature>
<dbReference type="InterPro" id="IPR008271">
    <property type="entry name" value="Ser/Thr_kinase_AS"/>
</dbReference>
<evidence type="ECO:0000256" key="5">
    <source>
        <dbReference type="ARBA" id="ARBA00022840"/>
    </source>
</evidence>
<gene>
    <name evidence="8" type="ORF">PANT1444_LOCUS2813</name>
</gene>
<dbReference type="GO" id="GO:0004674">
    <property type="term" value="F:protein serine/threonine kinase activity"/>
    <property type="evidence" value="ECO:0007669"/>
    <property type="project" value="UniProtKB-KW"/>
</dbReference>
<evidence type="ECO:0000313" key="8">
    <source>
        <dbReference type="EMBL" id="CAD8472209.1"/>
    </source>
</evidence>
<keyword evidence="4" id="KW-0418">Kinase</keyword>
<dbReference type="InterPro" id="IPR050205">
    <property type="entry name" value="CDPK_Ser/Thr_kinases"/>
</dbReference>
<dbReference type="SMART" id="SM00220">
    <property type="entry name" value="S_TKc"/>
    <property type="match status" value="1"/>
</dbReference>
<dbReference type="InterPro" id="IPR000719">
    <property type="entry name" value="Prot_kinase_dom"/>
</dbReference>